<evidence type="ECO:0000256" key="2">
    <source>
        <dbReference type="SAM" id="Phobius"/>
    </source>
</evidence>
<evidence type="ECO:0000313" key="4">
    <source>
        <dbReference type="Proteomes" id="UP001153269"/>
    </source>
</evidence>
<dbReference type="EMBL" id="CADEAL010000670">
    <property type="protein sequence ID" value="CAB1423671.1"/>
    <property type="molecule type" value="Genomic_DNA"/>
</dbReference>
<keyword evidence="4" id="KW-1185">Reference proteome</keyword>
<name>A0A9N7U449_PLEPL</name>
<keyword evidence="2" id="KW-1133">Transmembrane helix</keyword>
<evidence type="ECO:0000256" key="1">
    <source>
        <dbReference type="SAM" id="MobiDB-lite"/>
    </source>
</evidence>
<proteinExistence type="predicted"/>
<organism evidence="3 4">
    <name type="scientific">Pleuronectes platessa</name>
    <name type="common">European plaice</name>
    <dbReference type="NCBI Taxonomy" id="8262"/>
    <lineage>
        <taxon>Eukaryota</taxon>
        <taxon>Metazoa</taxon>
        <taxon>Chordata</taxon>
        <taxon>Craniata</taxon>
        <taxon>Vertebrata</taxon>
        <taxon>Euteleostomi</taxon>
        <taxon>Actinopterygii</taxon>
        <taxon>Neopterygii</taxon>
        <taxon>Teleostei</taxon>
        <taxon>Neoteleostei</taxon>
        <taxon>Acanthomorphata</taxon>
        <taxon>Carangaria</taxon>
        <taxon>Pleuronectiformes</taxon>
        <taxon>Pleuronectoidei</taxon>
        <taxon>Pleuronectidae</taxon>
        <taxon>Pleuronectes</taxon>
    </lineage>
</organism>
<feature type="transmembrane region" description="Helical" evidence="2">
    <location>
        <begin position="51"/>
        <end position="72"/>
    </location>
</feature>
<protein>
    <submittedName>
        <fullName evidence="3">Uncharacterized protein</fullName>
    </submittedName>
</protein>
<feature type="region of interest" description="Disordered" evidence="1">
    <location>
        <begin position="19"/>
        <end position="39"/>
    </location>
</feature>
<keyword evidence="2" id="KW-0472">Membrane</keyword>
<dbReference type="Proteomes" id="UP001153269">
    <property type="component" value="Unassembled WGS sequence"/>
</dbReference>
<accession>A0A9N7U449</accession>
<evidence type="ECO:0000313" key="3">
    <source>
        <dbReference type="EMBL" id="CAB1423671.1"/>
    </source>
</evidence>
<keyword evidence="2" id="KW-0812">Transmembrane</keyword>
<sequence length="118" mass="12945">MIPCSSRFLPDVAVSTGAFKRRRRRRRRRSGKNQFVDPSISRETLLPPSSFLLLILSSSASAALAPPLLLLLGRCARPRSRGDRGDPGGSTTTLIDHVRQVEQGHGALDSCPQQLRDI</sequence>
<feature type="compositionally biased region" description="Basic residues" evidence="1">
    <location>
        <begin position="19"/>
        <end position="31"/>
    </location>
</feature>
<comment type="caution">
    <text evidence="3">The sequence shown here is derived from an EMBL/GenBank/DDBJ whole genome shotgun (WGS) entry which is preliminary data.</text>
</comment>
<gene>
    <name evidence="3" type="ORF">PLEPLA_LOCUS11592</name>
</gene>
<reference evidence="3" key="1">
    <citation type="submission" date="2020-03" db="EMBL/GenBank/DDBJ databases">
        <authorList>
            <person name="Weist P."/>
        </authorList>
    </citation>
    <scope>NUCLEOTIDE SEQUENCE</scope>
</reference>
<dbReference type="AlphaFoldDB" id="A0A9N7U449"/>